<name>E4X415_OIKDI</name>
<keyword evidence="7" id="KW-1185">Reference proteome</keyword>
<proteinExistence type="inferred from homology"/>
<dbReference type="Proteomes" id="UP000011014">
    <property type="component" value="Unassembled WGS sequence"/>
</dbReference>
<accession>E4X415</accession>
<dbReference type="InterPro" id="IPR040455">
    <property type="entry name" value="Atg6_BARA"/>
</dbReference>
<evidence type="ECO:0000259" key="4">
    <source>
        <dbReference type="Pfam" id="PF04111"/>
    </source>
</evidence>
<evidence type="ECO:0000313" key="5">
    <source>
        <dbReference type="EMBL" id="CBY23803.1"/>
    </source>
</evidence>
<dbReference type="PANTHER" id="PTHR12768:SF4">
    <property type="entry name" value="BECLIN-1"/>
    <property type="match status" value="1"/>
</dbReference>
<comment type="similarity">
    <text evidence="1">Belongs to the beclin family.</text>
</comment>
<dbReference type="EMBL" id="FN654838">
    <property type="protein sequence ID" value="CBY36775.1"/>
    <property type="molecule type" value="Genomic_DNA"/>
</dbReference>
<dbReference type="InterPro" id="IPR038274">
    <property type="entry name" value="Atg6/Beclin_C_sf"/>
</dbReference>
<dbReference type="Proteomes" id="UP000001307">
    <property type="component" value="Unassembled WGS sequence"/>
</dbReference>
<keyword evidence="2" id="KW-0175">Coiled coil</keyword>
<dbReference type="GO" id="GO:0034272">
    <property type="term" value="C:phosphatidylinositol 3-kinase complex, class III, type II"/>
    <property type="evidence" value="ECO:0007669"/>
    <property type="project" value="TreeGrafter"/>
</dbReference>
<evidence type="ECO:0000313" key="6">
    <source>
        <dbReference type="EMBL" id="CBY36775.1"/>
    </source>
</evidence>
<evidence type="ECO:0000256" key="2">
    <source>
        <dbReference type="SAM" id="Coils"/>
    </source>
</evidence>
<dbReference type="GO" id="GO:0030674">
    <property type="term" value="F:protein-macromolecule adaptor activity"/>
    <property type="evidence" value="ECO:0007669"/>
    <property type="project" value="TreeGrafter"/>
</dbReference>
<feature type="region of interest" description="Disordered" evidence="3">
    <location>
        <begin position="1"/>
        <end position="23"/>
    </location>
</feature>
<dbReference type="InterPro" id="IPR007243">
    <property type="entry name" value="Atg6/Beclin"/>
</dbReference>
<dbReference type="GO" id="GO:0000423">
    <property type="term" value="P:mitophagy"/>
    <property type="evidence" value="ECO:0007669"/>
    <property type="project" value="TreeGrafter"/>
</dbReference>
<dbReference type="GO" id="GO:0000045">
    <property type="term" value="P:autophagosome assembly"/>
    <property type="evidence" value="ECO:0007669"/>
    <property type="project" value="TreeGrafter"/>
</dbReference>
<protein>
    <recommendedName>
        <fullName evidence="4">Atg6 BARA domain-containing protein</fullName>
    </recommendedName>
</protein>
<gene>
    <name evidence="5" type="ORF">GSOID_T00001127001</name>
    <name evidence="6" type="ORF">GSOID_T00029811001</name>
</gene>
<dbReference type="EMBL" id="FN653024">
    <property type="protein sequence ID" value="CBY23803.1"/>
    <property type="molecule type" value="Genomic_DNA"/>
</dbReference>
<dbReference type="GO" id="GO:0045324">
    <property type="term" value="P:late endosome to vacuole transport"/>
    <property type="evidence" value="ECO:0007669"/>
    <property type="project" value="TreeGrafter"/>
</dbReference>
<dbReference type="PANTHER" id="PTHR12768">
    <property type="entry name" value="BECLIN 1"/>
    <property type="match status" value="1"/>
</dbReference>
<sequence length="376" mass="42951">MPDLLDSGASTESSQFSRKSVSDHDVDSFVITTENESGKDRESFSHKLHVADLVEQILEGKIDLESCAACNKLLAIELQKRIDEVEEDTQHYKTAIEAFGKDFEDDEDVDQVELELKELEKQEAEQRKRLESAMNEFKSYRNEATKLKSEVSELKDKEYELEKEYATLKARMFQAEEVSISTNLQNRALQAHVQRLKSTTPLAAAFHISRKGKFGVINGLRLGWSESEEVPWNEIAAAWGQTALLTVAVAKKLKMEKFERFTLVPLGEKSFIEDEKGNRHPLYTSRSVKSRVFGERGFDSGVSAYLDILCQIRDNMATSGITWPYKIEKGQIQKTSSSNQWYPVKFSFSSGDQWCEAMQLLLKNLKWARDCVYKQV</sequence>
<dbReference type="GO" id="GO:0034271">
    <property type="term" value="C:phosphatidylinositol 3-kinase complex, class III, type I"/>
    <property type="evidence" value="ECO:0007669"/>
    <property type="project" value="TreeGrafter"/>
</dbReference>
<dbReference type="OrthoDB" id="20368at2759"/>
<dbReference type="Pfam" id="PF04111">
    <property type="entry name" value="APG6"/>
    <property type="match status" value="1"/>
</dbReference>
<evidence type="ECO:0000313" key="7">
    <source>
        <dbReference type="Proteomes" id="UP000001307"/>
    </source>
</evidence>
<dbReference type="Gene3D" id="1.10.418.40">
    <property type="entry name" value="Autophagy protein 6/Beclin 1"/>
    <property type="match status" value="1"/>
</dbReference>
<feature type="coiled-coil region" evidence="2">
    <location>
        <begin position="75"/>
        <end position="171"/>
    </location>
</feature>
<dbReference type="AlphaFoldDB" id="E4X415"/>
<evidence type="ECO:0000256" key="1">
    <source>
        <dbReference type="ARBA" id="ARBA00005965"/>
    </source>
</evidence>
<dbReference type="GO" id="GO:0006995">
    <property type="term" value="P:cellular response to nitrogen starvation"/>
    <property type="evidence" value="ECO:0007669"/>
    <property type="project" value="TreeGrafter"/>
</dbReference>
<feature type="domain" description="Atg6 BARA" evidence="4">
    <location>
        <begin position="196"/>
        <end position="371"/>
    </location>
</feature>
<feature type="compositionally biased region" description="Polar residues" evidence="3">
    <location>
        <begin position="8"/>
        <end position="19"/>
    </location>
</feature>
<dbReference type="GO" id="GO:0000407">
    <property type="term" value="C:phagophore assembly site"/>
    <property type="evidence" value="ECO:0007669"/>
    <property type="project" value="TreeGrafter"/>
</dbReference>
<evidence type="ECO:0000256" key="3">
    <source>
        <dbReference type="SAM" id="MobiDB-lite"/>
    </source>
</evidence>
<dbReference type="InParanoid" id="E4X415"/>
<reference evidence="5" key="1">
    <citation type="journal article" date="2010" name="Science">
        <title>Plasticity of animal genome architecture unmasked by rapid evolution of a pelagic tunicate.</title>
        <authorList>
            <person name="Denoeud F."/>
            <person name="Henriet S."/>
            <person name="Mungpakdee S."/>
            <person name="Aury J.M."/>
            <person name="Da Silva C."/>
            <person name="Brinkmann H."/>
            <person name="Mikhaleva J."/>
            <person name="Olsen L.C."/>
            <person name="Jubin C."/>
            <person name="Canestro C."/>
            <person name="Bouquet J.M."/>
            <person name="Danks G."/>
            <person name="Poulain J."/>
            <person name="Campsteijn C."/>
            <person name="Adamski M."/>
            <person name="Cross I."/>
            <person name="Yadetie F."/>
            <person name="Muffato M."/>
            <person name="Louis A."/>
            <person name="Butcher S."/>
            <person name="Tsagkogeorga G."/>
            <person name="Konrad A."/>
            <person name="Singh S."/>
            <person name="Jensen M.F."/>
            <person name="Cong E.H."/>
            <person name="Eikeseth-Otteraa H."/>
            <person name="Noel B."/>
            <person name="Anthouard V."/>
            <person name="Porcel B.M."/>
            <person name="Kachouri-Lafond R."/>
            <person name="Nishino A."/>
            <person name="Ugolini M."/>
            <person name="Chourrout P."/>
            <person name="Nishida H."/>
            <person name="Aasland R."/>
            <person name="Huzurbazar S."/>
            <person name="Westhof E."/>
            <person name="Delsuc F."/>
            <person name="Lehrach H."/>
            <person name="Reinhardt R."/>
            <person name="Weissenbach J."/>
            <person name="Roy S.W."/>
            <person name="Artiguenave F."/>
            <person name="Postlethwait J.H."/>
            <person name="Manak J.R."/>
            <person name="Thompson E.M."/>
            <person name="Jaillon O."/>
            <person name="Du Pasquier L."/>
            <person name="Boudinot P."/>
            <person name="Liberles D.A."/>
            <person name="Volff J.N."/>
            <person name="Philippe H."/>
            <person name="Lenhard B."/>
            <person name="Roest Crollius H."/>
            <person name="Wincker P."/>
            <person name="Chourrout D."/>
        </authorList>
    </citation>
    <scope>NUCLEOTIDE SEQUENCE [LARGE SCALE GENOMIC DNA]</scope>
</reference>
<organism evidence="5">
    <name type="scientific">Oikopleura dioica</name>
    <name type="common">Tunicate</name>
    <dbReference type="NCBI Taxonomy" id="34765"/>
    <lineage>
        <taxon>Eukaryota</taxon>
        <taxon>Metazoa</taxon>
        <taxon>Chordata</taxon>
        <taxon>Tunicata</taxon>
        <taxon>Appendicularia</taxon>
        <taxon>Copelata</taxon>
        <taxon>Oikopleuridae</taxon>
        <taxon>Oikopleura</taxon>
    </lineage>
</organism>
<dbReference type="GO" id="GO:0043548">
    <property type="term" value="F:phosphatidylinositol 3-kinase binding"/>
    <property type="evidence" value="ECO:0007669"/>
    <property type="project" value="TreeGrafter"/>
</dbReference>